<organism evidence="2 3">
    <name type="scientific">Lampropedia puyangensis</name>
    <dbReference type="NCBI Taxonomy" id="1330072"/>
    <lineage>
        <taxon>Bacteria</taxon>
        <taxon>Pseudomonadati</taxon>
        <taxon>Pseudomonadota</taxon>
        <taxon>Betaproteobacteria</taxon>
        <taxon>Burkholderiales</taxon>
        <taxon>Comamonadaceae</taxon>
        <taxon>Lampropedia</taxon>
    </lineage>
</organism>
<dbReference type="RefSeq" id="WP_136572821.1">
    <property type="nucleotide sequence ID" value="NZ_STFG01000004.1"/>
</dbReference>
<name>A0A4S8FCY1_9BURK</name>
<dbReference type="InterPro" id="IPR001173">
    <property type="entry name" value="Glyco_trans_2-like"/>
</dbReference>
<evidence type="ECO:0000313" key="2">
    <source>
        <dbReference type="EMBL" id="THU03712.1"/>
    </source>
</evidence>
<keyword evidence="2" id="KW-0808">Transferase</keyword>
<evidence type="ECO:0000313" key="3">
    <source>
        <dbReference type="Proteomes" id="UP000308917"/>
    </source>
</evidence>
<gene>
    <name evidence="2" type="ORF">E9531_05865</name>
</gene>
<dbReference type="Proteomes" id="UP000308917">
    <property type="component" value="Unassembled WGS sequence"/>
</dbReference>
<keyword evidence="3" id="KW-1185">Reference proteome</keyword>
<dbReference type="Pfam" id="PF00535">
    <property type="entry name" value="Glycos_transf_2"/>
    <property type="match status" value="1"/>
</dbReference>
<dbReference type="AlphaFoldDB" id="A0A4S8FCY1"/>
<dbReference type="CDD" id="cd00761">
    <property type="entry name" value="Glyco_tranf_GTA_type"/>
    <property type="match status" value="1"/>
</dbReference>
<reference evidence="2 3" key="1">
    <citation type="journal article" date="2015" name="Antonie Van Leeuwenhoek">
        <title>Lampropedia puyangensis sp. nov., isolated from symptomatic bark of Populus ? euramericana canker and emended description of Lampropedia hyalina (Ehrenberg 1832) Lee et al. 2004.</title>
        <authorList>
            <person name="Li Y."/>
            <person name="Wang T."/>
            <person name="Piao C.G."/>
            <person name="Wang L.F."/>
            <person name="Tian G.Z."/>
            <person name="Zhu T.H."/>
            <person name="Guo M.W."/>
        </authorList>
    </citation>
    <scope>NUCLEOTIDE SEQUENCE [LARGE SCALE GENOMIC DNA]</scope>
    <source>
        <strain evidence="2 3">2-bin</strain>
    </source>
</reference>
<dbReference type="GO" id="GO:0016740">
    <property type="term" value="F:transferase activity"/>
    <property type="evidence" value="ECO:0007669"/>
    <property type="project" value="UniProtKB-KW"/>
</dbReference>
<feature type="domain" description="Glycosyltransferase 2-like" evidence="1">
    <location>
        <begin position="7"/>
        <end position="133"/>
    </location>
</feature>
<accession>A0A4S8FCY1</accession>
<dbReference type="InterPro" id="IPR029044">
    <property type="entry name" value="Nucleotide-diphossugar_trans"/>
</dbReference>
<dbReference type="Gene3D" id="3.90.550.10">
    <property type="entry name" value="Spore Coat Polysaccharide Biosynthesis Protein SpsA, Chain A"/>
    <property type="match status" value="1"/>
</dbReference>
<sequence>MTRQKVSIVIPTTGKRQNLLQRAITSAFVDDESLSTEIIVIANGAEWEDFSLPDGIELPLNATIRVLCAKQADANHARSLGIEYATGMVLRFLDDDDYLIPEAARAQYHFTLQENLDFCSGNAEIRDQDNSLIDTLVQPEEQTACAATLTRKRVQLTFSPVYRTATLNGLQWPVGLRQSEDIVWLVRYVTAAHRRWKHFDCAVGVWYQHAGERQSLNRPSGFIHEATAQALLEAKVTLQQQRRWDEHLAHLTAEALMDLVHRSFPFRPLYWTSVANQALQMNQRARPPQPVYAYAGFRQFDPRLLLWLLLPKRWFSLGWVSAKNLIAGRDYRRTL</sequence>
<dbReference type="SUPFAM" id="SSF53448">
    <property type="entry name" value="Nucleotide-diphospho-sugar transferases"/>
    <property type="match status" value="1"/>
</dbReference>
<dbReference type="OrthoDB" id="9816564at2"/>
<comment type="caution">
    <text evidence="2">The sequence shown here is derived from an EMBL/GenBank/DDBJ whole genome shotgun (WGS) entry which is preliminary data.</text>
</comment>
<proteinExistence type="predicted"/>
<protein>
    <submittedName>
        <fullName evidence="2">Glycosyltransferase</fullName>
    </submittedName>
</protein>
<evidence type="ECO:0000259" key="1">
    <source>
        <dbReference type="Pfam" id="PF00535"/>
    </source>
</evidence>
<dbReference type="EMBL" id="STFG01000004">
    <property type="protein sequence ID" value="THU03712.1"/>
    <property type="molecule type" value="Genomic_DNA"/>
</dbReference>